<evidence type="ECO:0000256" key="1">
    <source>
        <dbReference type="SAM" id="MobiDB-lite"/>
    </source>
</evidence>
<evidence type="ECO:0000313" key="4">
    <source>
        <dbReference type="Proteomes" id="UP000321960"/>
    </source>
</evidence>
<feature type="compositionally biased region" description="Basic and acidic residues" evidence="1">
    <location>
        <begin position="11"/>
        <end position="24"/>
    </location>
</feature>
<keyword evidence="5" id="KW-1185">Reference proteome</keyword>
<evidence type="ECO:0000313" key="3">
    <source>
        <dbReference type="EMBL" id="GLS64171.1"/>
    </source>
</evidence>
<protein>
    <recommendedName>
        <fullName evidence="6">Ribosome modulation factor</fullName>
    </recommendedName>
</protein>
<dbReference type="AlphaFoldDB" id="A0A512J098"/>
<dbReference type="RefSeq" id="WP_170267707.1">
    <property type="nucleotide sequence ID" value="NZ_BJZU01000020.1"/>
</dbReference>
<gene>
    <name evidence="3" type="ORF">GCM10007888_25520</name>
    <name evidence="2" type="ORF">MOX02_13610</name>
</gene>
<comment type="caution">
    <text evidence="2">The sequence shown here is derived from an EMBL/GenBank/DDBJ whole genome shotgun (WGS) entry which is preliminary data.</text>
</comment>
<evidence type="ECO:0000313" key="2">
    <source>
        <dbReference type="EMBL" id="GEP03323.1"/>
    </source>
</evidence>
<dbReference type="EMBL" id="BSPK01000034">
    <property type="protein sequence ID" value="GLS64171.1"/>
    <property type="molecule type" value="Genomic_DNA"/>
</dbReference>
<reference evidence="2 4" key="3">
    <citation type="submission" date="2019-07" db="EMBL/GenBank/DDBJ databases">
        <title>Whole genome shotgun sequence of Methylobacterium oxalidis NBRC 107715.</title>
        <authorList>
            <person name="Hosoyama A."/>
            <person name="Uohara A."/>
            <person name="Ohji S."/>
            <person name="Ichikawa N."/>
        </authorList>
    </citation>
    <scope>NUCLEOTIDE SEQUENCE [LARGE SCALE GENOMIC DNA]</scope>
    <source>
        <strain evidence="2 4">NBRC 107715</strain>
    </source>
</reference>
<feature type="region of interest" description="Disordered" evidence="1">
    <location>
        <begin position="1"/>
        <end position="55"/>
    </location>
</feature>
<dbReference type="InterPro" id="IPR007040">
    <property type="entry name" value="Ribosome_modulation_factor"/>
</dbReference>
<reference evidence="3" key="1">
    <citation type="journal article" date="2014" name="Int. J. Syst. Evol. Microbiol.">
        <title>Complete genome of a new Firmicutes species belonging to the dominant human colonic microbiota ('Ruminococcus bicirculans') reveals two chromosomes and a selective capacity to utilize plant glucans.</title>
        <authorList>
            <consortium name="NISC Comparative Sequencing Program"/>
            <person name="Wegmann U."/>
            <person name="Louis P."/>
            <person name="Goesmann A."/>
            <person name="Henrissat B."/>
            <person name="Duncan S.H."/>
            <person name="Flint H.J."/>
        </authorList>
    </citation>
    <scope>NUCLEOTIDE SEQUENCE</scope>
    <source>
        <strain evidence="3">NBRC 107715</strain>
    </source>
</reference>
<name>A0A512J098_9HYPH</name>
<organism evidence="2 4">
    <name type="scientific">Methylobacterium oxalidis</name>
    <dbReference type="NCBI Taxonomy" id="944322"/>
    <lineage>
        <taxon>Bacteria</taxon>
        <taxon>Pseudomonadati</taxon>
        <taxon>Pseudomonadota</taxon>
        <taxon>Alphaproteobacteria</taxon>
        <taxon>Hyphomicrobiales</taxon>
        <taxon>Methylobacteriaceae</taxon>
        <taxon>Methylobacterium</taxon>
    </lineage>
</organism>
<reference evidence="5" key="2">
    <citation type="journal article" date="2019" name="Int. J. Syst. Evol. Microbiol.">
        <title>The Global Catalogue of Microorganisms (GCM) 10K type strain sequencing project: providing services to taxonomists for standard genome sequencing and annotation.</title>
        <authorList>
            <consortium name="The Broad Institute Genomics Platform"/>
            <consortium name="The Broad Institute Genome Sequencing Center for Infectious Disease"/>
            <person name="Wu L."/>
            <person name="Ma J."/>
        </authorList>
    </citation>
    <scope>NUCLEOTIDE SEQUENCE [LARGE SCALE GENOMIC DNA]</scope>
    <source>
        <strain evidence="5">NBRC 107715</strain>
    </source>
</reference>
<evidence type="ECO:0008006" key="6">
    <source>
        <dbReference type="Google" id="ProtNLM"/>
    </source>
</evidence>
<sequence length="55" mass="6044">MPLSSLSPATAREEGRHARDRGDPAEANPYPEGSEAHALWQRGWEKPDDESNAAE</sequence>
<dbReference type="EMBL" id="BJZU01000020">
    <property type="protein sequence ID" value="GEP03323.1"/>
    <property type="molecule type" value="Genomic_DNA"/>
</dbReference>
<dbReference type="Proteomes" id="UP000321960">
    <property type="component" value="Unassembled WGS sequence"/>
</dbReference>
<dbReference type="Proteomes" id="UP001156856">
    <property type="component" value="Unassembled WGS sequence"/>
</dbReference>
<reference evidence="3" key="4">
    <citation type="submission" date="2023-01" db="EMBL/GenBank/DDBJ databases">
        <title>Draft genome sequence of Methylobacterium oxalidis strain NBRC 107715.</title>
        <authorList>
            <person name="Sun Q."/>
            <person name="Mori K."/>
        </authorList>
    </citation>
    <scope>NUCLEOTIDE SEQUENCE</scope>
    <source>
        <strain evidence="3">NBRC 107715</strain>
    </source>
</reference>
<accession>A0A512J098</accession>
<evidence type="ECO:0000313" key="5">
    <source>
        <dbReference type="Proteomes" id="UP001156856"/>
    </source>
</evidence>
<proteinExistence type="predicted"/>
<dbReference type="Pfam" id="PF04957">
    <property type="entry name" value="RMF"/>
    <property type="match status" value="1"/>
</dbReference>